<feature type="compositionally biased region" description="Pro residues" evidence="9">
    <location>
        <begin position="1260"/>
        <end position="1274"/>
    </location>
</feature>
<dbReference type="Gene3D" id="2.60.40.1730">
    <property type="entry name" value="tricorn interacting facor f3 domain"/>
    <property type="match status" value="1"/>
</dbReference>
<feature type="compositionally biased region" description="Basic and acidic residues" evidence="9">
    <location>
        <begin position="1245"/>
        <end position="1258"/>
    </location>
</feature>
<dbReference type="GO" id="GO:0006367">
    <property type="term" value="P:transcription initiation at RNA polymerase II promoter"/>
    <property type="evidence" value="ECO:0007669"/>
    <property type="project" value="TreeGrafter"/>
</dbReference>
<feature type="domain" description="Transcription initiation factor TFIID subunit 2 TPR repeats" evidence="11">
    <location>
        <begin position="803"/>
        <end position="1101"/>
    </location>
</feature>
<sequence>MPSAPAPATATVAAPAPAPDGDFASVEEQVIKWRDACEPFIVIRQEVDLEVDFQNKSIKGTSTIHLFLNHDKIDEVLFDARQCNIDLDNVTVDGVRTRATYSDPYGALDAPDHWQIGAAQHHVMKKRMQHLTPLERPDVPIVKRVPHLLGCVPADGSLVVSLNPPEEFKAEPRRKLVIKTSRVEKDALQEEQGGIKISIPFTSKNIRDGLQFVGVDNMDMKYPHVYTRHSIEPGTAACIFPCIDDPGSRHPWRISIKFPKTLGEAFPEPPPAQNTELAPLNSNRKRKADEPPPSPSGRHLTLSEEDKMLDMTVICSGNYAGEQVDPNDGSKKIMTFECQSSCAQHISFAIGPFETVNLWHEFRTEEADEKLGANAAKIYAYCLPGRVAEVLHTCHPIVTAADYFAPEFGKYPFESYKMVFVEDLVPDTVAATSMSLCSTRLLYPEDIIDPEIEITRKLVHALACQYFGVHIVPNERSDLWLAVGIPWFMTDLFMRTICGNNWYRFHLKTLSDKLVETDVNRPSLHALGKHLHIGDFELDFMSLKAPLVLFILDQRMSKIPGSTGIVRVISNMVSNANIRNTDPEATTISTAEFQKSCEKKTAYRPEEFWKQWVYGAGCPRFNIRQRFNKKNLNVDIIIEQTQGVNEVKGINKEDFWREYQEDLNHVYAGQVPRVFTGPITIRIHEADGTPYEHYQVITDKEKGGMPFSIAYNTKYKRLKRTKKAQASAANASNIDKQVPQEDDVVYFNMFGDVLGTPKDAADWGLQDWDDDVQREMDQESYEWIRFDCNFEWLCETMTDMRGYMYLAQLQQDRDVVAHQDAMLYFKRGRRHGVAATIETRTVMDRRYYHGIRTMAIEDLPKQATEELNYIGLAQLIMCYRSFFCKKTVSKTGQAQFSPEVNDFQDKAQYNVQCAIPGAIARTRKNGRCSRDGRAFLMELLLFNNNDGNEFSDEFFIAKLLEALATSLIPENYDGKETLVDSLDMENEDDREFRAFVDKTIEQIETYRRMDEYTFTYQNLWTRTAMDCKMRLMKARVIRVSPLEFVQYLQDDNSDLVRIKAFDCLIELNMLSKTPIMKLLLSYMTTDTSPYVRDRLFKIFCRGIAAVAFGENKSFQPEPERVVAVDESGLIIDGGDAEISQRQREAARTEDIIKAIAALKDELKGKTELQTAIWSAFNSSVIGLREKTQLLEICAAMFEPEDSLLITMDYPKAWRCTRTPDVPRAKNWVAPIVRNPGKSLMMKFYSENRTKPRVTREIEEPPAPTATAGPPPATDPRPEAPKPETTKKIKISSRPSFGGSFTGSPGAASPGPSSLPPAPSRKNSISISAAPRPAAPAAQAASPAPLPDSIAVRPLARVSTPLPGTPPPSALPKPSSQHLNGTAKAAEKKPKPLKKRKSDDVEGTNNNERPKKVAKTSGNGVRPGANGRPSKVVTAPFTSWSKLPERVRRTLKEPQPSQSDSIHATPKRPGNLSGTAVVTSGSARPLSPASASGLQTPGTATSTGRTELPKARKPLPGSAPHPSGGHPATPMTSSQRPNSTTNGAAGGNASTPAPTAPDPEPKTAPRKVLKLKIKGSSSTPSRRSPQ</sequence>
<dbReference type="GO" id="GO:0000976">
    <property type="term" value="F:transcription cis-regulatory region binding"/>
    <property type="evidence" value="ECO:0007669"/>
    <property type="project" value="TreeGrafter"/>
</dbReference>
<evidence type="ECO:0000313" key="13">
    <source>
        <dbReference type="Proteomes" id="UP001301769"/>
    </source>
</evidence>
<dbReference type="SUPFAM" id="SSF55486">
    <property type="entry name" value="Metalloproteases ('zincins'), catalytic domain"/>
    <property type="match status" value="1"/>
</dbReference>
<feature type="compositionally biased region" description="Basic and acidic residues" evidence="9">
    <location>
        <begin position="1442"/>
        <end position="1451"/>
    </location>
</feature>
<proteinExistence type="inferred from homology"/>
<dbReference type="Proteomes" id="UP001301769">
    <property type="component" value="Unassembled WGS sequence"/>
</dbReference>
<evidence type="ECO:0000259" key="11">
    <source>
        <dbReference type="Pfam" id="PF25577"/>
    </source>
</evidence>
<evidence type="ECO:0000256" key="3">
    <source>
        <dbReference type="ARBA" id="ARBA00017363"/>
    </source>
</evidence>
<dbReference type="InterPro" id="IPR057345">
    <property type="entry name" value="Ig-like_TAF2"/>
</dbReference>
<organism evidence="12 13">
    <name type="scientific">Rhypophila decipiens</name>
    <dbReference type="NCBI Taxonomy" id="261697"/>
    <lineage>
        <taxon>Eukaryota</taxon>
        <taxon>Fungi</taxon>
        <taxon>Dikarya</taxon>
        <taxon>Ascomycota</taxon>
        <taxon>Pezizomycotina</taxon>
        <taxon>Sordariomycetes</taxon>
        <taxon>Sordariomycetidae</taxon>
        <taxon>Sordariales</taxon>
        <taxon>Naviculisporaceae</taxon>
        <taxon>Rhypophila</taxon>
    </lineage>
</organism>
<dbReference type="InterPro" id="IPR037813">
    <property type="entry name" value="TAF2"/>
</dbReference>
<keyword evidence="13" id="KW-1185">Reference proteome</keyword>
<feature type="compositionally biased region" description="Polar residues" evidence="9">
    <location>
        <begin position="1471"/>
        <end position="1481"/>
    </location>
</feature>
<feature type="compositionally biased region" description="Low complexity" evidence="9">
    <location>
        <begin position="1291"/>
        <end position="1311"/>
    </location>
</feature>
<name>A0AAN7BAF6_9PEZI</name>
<dbReference type="Gene3D" id="1.10.390.10">
    <property type="entry name" value="Neutral Protease Domain 2"/>
    <property type="match status" value="1"/>
</dbReference>
<dbReference type="InterPro" id="IPR057991">
    <property type="entry name" value="TPR_TAF2_C"/>
</dbReference>
<comment type="function">
    <text evidence="7">Functions as a component of the DNA-binding general transcription factor complex TFIID. Binding of TFIID to a promoter (with or without TATA element) is the initial step in pre-initiation complex (PIC) formation. TFIID plays a key role in the regulation of gene expression by RNA polymerase II through different activities such as transcription activator interaction, core promoter recognition and selectivity, TFIIA and TFIIB interaction, chromatin modification (histone acetylation by TAF1), facilitation of DNA opening and initiation of transcription.</text>
</comment>
<keyword evidence="5" id="KW-0804">Transcription</keyword>
<dbReference type="GO" id="GO:0005669">
    <property type="term" value="C:transcription factor TFIID complex"/>
    <property type="evidence" value="ECO:0007669"/>
    <property type="project" value="InterPro"/>
</dbReference>
<reference evidence="12" key="1">
    <citation type="journal article" date="2023" name="Mol. Phylogenet. Evol.">
        <title>Genome-scale phylogeny and comparative genomics of the fungal order Sordariales.</title>
        <authorList>
            <person name="Hensen N."/>
            <person name="Bonometti L."/>
            <person name="Westerberg I."/>
            <person name="Brannstrom I.O."/>
            <person name="Guillou S."/>
            <person name="Cros-Aarteil S."/>
            <person name="Calhoun S."/>
            <person name="Haridas S."/>
            <person name="Kuo A."/>
            <person name="Mondo S."/>
            <person name="Pangilinan J."/>
            <person name="Riley R."/>
            <person name="LaButti K."/>
            <person name="Andreopoulos B."/>
            <person name="Lipzen A."/>
            <person name="Chen C."/>
            <person name="Yan M."/>
            <person name="Daum C."/>
            <person name="Ng V."/>
            <person name="Clum A."/>
            <person name="Steindorff A."/>
            <person name="Ohm R.A."/>
            <person name="Martin F."/>
            <person name="Silar P."/>
            <person name="Natvig D.O."/>
            <person name="Lalanne C."/>
            <person name="Gautier V."/>
            <person name="Ament-Velasquez S.L."/>
            <person name="Kruys A."/>
            <person name="Hutchinson M.I."/>
            <person name="Powell A.J."/>
            <person name="Barry K."/>
            <person name="Miller A.N."/>
            <person name="Grigoriev I.V."/>
            <person name="Debuchy R."/>
            <person name="Gladieux P."/>
            <person name="Hiltunen Thoren M."/>
            <person name="Johannesson H."/>
        </authorList>
    </citation>
    <scope>NUCLEOTIDE SEQUENCE</scope>
    <source>
        <strain evidence="12">PSN293</strain>
    </source>
</reference>
<feature type="region of interest" description="Disordered" evidence="9">
    <location>
        <begin position="1"/>
        <end position="20"/>
    </location>
</feature>
<feature type="region of interest" description="Disordered" evidence="9">
    <location>
        <begin position="263"/>
        <end position="302"/>
    </location>
</feature>
<evidence type="ECO:0000256" key="7">
    <source>
        <dbReference type="ARBA" id="ARBA00025346"/>
    </source>
</evidence>
<evidence type="ECO:0000256" key="8">
    <source>
        <dbReference type="ARBA" id="ARBA00076306"/>
    </source>
</evidence>
<protein>
    <recommendedName>
        <fullName evidence="3">Transcription initiation factor TFIID subunit 2</fullName>
    </recommendedName>
    <alternativeName>
        <fullName evidence="8">TBP-associated factor 2</fullName>
    </alternativeName>
</protein>
<feature type="compositionally biased region" description="Polar residues" evidence="9">
    <location>
        <begin position="1488"/>
        <end position="1504"/>
    </location>
</feature>
<comment type="caution">
    <text evidence="12">The sequence shown here is derived from an EMBL/GenBank/DDBJ whole genome shotgun (WGS) entry which is preliminary data.</text>
</comment>
<dbReference type="Pfam" id="PF25316">
    <property type="entry name" value="TAF2_3rd"/>
    <property type="match status" value="1"/>
</dbReference>
<feature type="compositionally biased region" description="Basic residues" evidence="9">
    <location>
        <begin position="1563"/>
        <end position="1572"/>
    </location>
</feature>
<comment type="similarity">
    <text evidence="2">Belongs to the TAF2 family.</text>
</comment>
<gene>
    <name evidence="12" type="ORF">QBC37DRAFT_106579</name>
</gene>
<evidence type="ECO:0000256" key="6">
    <source>
        <dbReference type="ARBA" id="ARBA00023242"/>
    </source>
</evidence>
<feature type="domain" description="Transcription initiation factor TFIID subunit 2 Ig-like" evidence="10">
    <location>
        <begin position="616"/>
        <end position="798"/>
    </location>
</feature>
<evidence type="ECO:0000256" key="4">
    <source>
        <dbReference type="ARBA" id="ARBA00023015"/>
    </source>
</evidence>
<feature type="region of interest" description="Disordered" evidence="9">
    <location>
        <begin position="1242"/>
        <end position="1585"/>
    </location>
</feature>
<dbReference type="GO" id="GO:0003682">
    <property type="term" value="F:chromatin binding"/>
    <property type="evidence" value="ECO:0007669"/>
    <property type="project" value="TreeGrafter"/>
</dbReference>
<dbReference type="PANTHER" id="PTHR15137">
    <property type="entry name" value="TRANSCRIPTION INITIATION FACTOR TFIID"/>
    <property type="match status" value="1"/>
</dbReference>
<comment type="subcellular location">
    <subcellularLocation>
        <location evidence="1">Nucleus</location>
    </subcellularLocation>
</comment>
<feature type="compositionally biased region" description="Polar residues" evidence="9">
    <location>
        <begin position="273"/>
        <end position="282"/>
    </location>
</feature>
<evidence type="ECO:0000313" key="12">
    <source>
        <dbReference type="EMBL" id="KAK4216037.1"/>
    </source>
</evidence>
<accession>A0AAN7BAF6</accession>
<dbReference type="GO" id="GO:0016251">
    <property type="term" value="F:RNA polymerase II general transcription initiation factor activity"/>
    <property type="evidence" value="ECO:0007669"/>
    <property type="project" value="TreeGrafter"/>
</dbReference>
<feature type="compositionally biased region" description="Basic and acidic residues" evidence="9">
    <location>
        <begin position="1275"/>
        <end position="1286"/>
    </location>
</feature>
<dbReference type="Pfam" id="PF25577">
    <property type="entry name" value="TPR_TAF2_C"/>
    <property type="match status" value="1"/>
</dbReference>
<dbReference type="InterPro" id="IPR042097">
    <property type="entry name" value="Aminopeptidase_N-like_N_sf"/>
</dbReference>
<dbReference type="EMBL" id="MU858073">
    <property type="protein sequence ID" value="KAK4216037.1"/>
    <property type="molecule type" value="Genomic_DNA"/>
</dbReference>
<dbReference type="CDD" id="cd09839">
    <property type="entry name" value="M1_like_TAF2"/>
    <property type="match status" value="1"/>
</dbReference>
<evidence type="ECO:0000256" key="1">
    <source>
        <dbReference type="ARBA" id="ARBA00004123"/>
    </source>
</evidence>
<dbReference type="PANTHER" id="PTHR15137:SF9">
    <property type="entry name" value="TRANSCRIPTION INITIATION FACTOR TFIID SUBUNIT 2"/>
    <property type="match status" value="1"/>
</dbReference>
<reference evidence="12" key="2">
    <citation type="submission" date="2023-05" db="EMBL/GenBank/DDBJ databases">
        <authorList>
            <consortium name="Lawrence Berkeley National Laboratory"/>
            <person name="Steindorff A."/>
            <person name="Hensen N."/>
            <person name="Bonometti L."/>
            <person name="Westerberg I."/>
            <person name="Brannstrom I.O."/>
            <person name="Guillou S."/>
            <person name="Cros-Aarteil S."/>
            <person name="Calhoun S."/>
            <person name="Haridas S."/>
            <person name="Kuo A."/>
            <person name="Mondo S."/>
            <person name="Pangilinan J."/>
            <person name="Riley R."/>
            <person name="Labutti K."/>
            <person name="Andreopoulos B."/>
            <person name="Lipzen A."/>
            <person name="Chen C."/>
            <person name="Yanf M."/>
            <person name="Daum C."/>
            <person name="Ng V."/>
            <person name="Clum A."/>
            <person name="Ohm R."/>
            <person name="Martin F."/>
            <person name="Silar P."/>
            <person name="Natvig D."/>
            <person name="Lalanne C."/>
            <person name="Gautier V."/>
            <person name="Ament-Velasquez S.L."/>
            <person name="Kruys A."/>
            <person name="Hutchinson M.I."/>
            <person name="Powell A.J."/>
            <person name="Barry K."/>
            <person name="Miller A.N."/>
            <person name="Grigoriev I.V."/>
            <person name="Debuchy R."/>
            <person name="Gladieux P."/>
            <person name="Thoren M.H."/>
            <person name="Johannesson H."/>
        </authorList>
    </citation>
    <scope>NUCLEOTIDE SEQUENCE</scope>
    <source>
        <strain evidence="12">PSN293</strain>
    </source>
</reference>
<evidence type="ECO:0000256" key="9">
    <source>
        <dbReference type="SAM" id="MobiDB-lite"/>
    </source>
</evidence>
<keyword evidence="4" id="KW-0805">Transcription regulation</keyword>
<dbReference type="FunFam" id="1.10.390.10:FF:000011">
    <property type="entry name" value="Transcription initiation factor TFIID subunit"/>
    <property type="match status" value="1"/>
</dbReference>
<feature type="compositionally biased region" description="Polar residues" evidence="9">
    <location>
        <begin position="1529"/>
        <end position="1552"/>
    </location>
</feature>
<feature type="compositionally biased region" description="Low complexity" evidence="9">
    <location>
        <begin position="1"/>
        <end position="15"/>
    </location>
</feature>
<feature type="compositionally biased region" description="Low complexity" evidence="9">
    <location>
        <begin position="1515"/>
        <end position="1527"/>
    </location>
</feature>
<evidence type="ECO:0000256" key="2">
    <source>
        <dbReference type="ARBA" id="ARBA00010937"/>
    </source>
</evidence>
<dbReference type="InterPro" id="IPR027268">
    <property type="entry name" value="Peptidase_M4/M1_CTD_sf"/>
</dbReference>
<dbReference type="SUPFAM" id="SSF63737">
    <property type="entry name" value="Leukotriene A4 hydrolase N-terminal domain"/>
    <property type="match status" value="1"/>
</dbReference>
<keyword evidence="6" id="KW-0539">Nucleus</keyword>
<feature type="compositionally biased region" description="Low complexity" evidence="9">
    <location>
        <begin position="1328"/>
        <end position="1342"/>
    </location>
</feature>
<evidence type="ECO:0000259" key="10">
    <source>
        <dbReference type="Pfam" id="PF25316"/>
    </source>
</evidence>
<evidence type="ECO:0000256" key="5">
    <source>
        <dbReference type="ARBA" id="ARBA00023163"/>
    </source>
</evidence>
<feature type="compositionally biased region" description="Polar residues" evidence="9">
    <location>
        <begin position="1574"/>
        <end position="1585"/>
    </location>
</feature>